<proteinExistence type="predicted"/>
<dbReference type="Proteomes" id="UP001157418">
    <property type="component" value="Unassembled WGS sequence"/>
</dbReference>
<sequence>MPTISTIGLEDLHKESVPEQEIHINRSSLRSQPLHHRHAAATKLPSSESSPVNGARGGEDNTLSIPRIYMI</sequence>
<name>A0AAU9NDV9_9ASTR</name>
<organism evidence="2 3">
    <name type="scientific">Lactuca virosa</name>
    <dbReference type="NCBI Taxonomy" id="75947"/>
    <lineage>
        <taxon>Eukaryota</taxon>
        <taxon>Viridiplantae</taxon>
        <taxon>Streptophyta</taxon>
        <taxon>Embryophyta</taxon>
        <taxon>Tracheophyta</taxon>
        <taxon>Spermatophyta</taxon>
        <taxon>Magnoliopsida</taxon>
        <taxon>eudicotyledons</taxon>
        <taxon>Gunneridae</taxon>
        <taxon>Pentapetalae</taxon>
        <taxon>asterids</taxon>
        <taxon>campanulids</taxon>
        <taxon>Asterales</taxon>
        <taxon>Asteraceae</taxon>
        <taxon>Cichorioideae</taxon>
        <taxon>Cichorieae</taxon>
        <taxon>Lactucinae</taxon>
        <taxon>Lactuca</taxon>
    </lineage>
</organism>
<feature type="region of interest" description="Disordered" evidence="1">
    <location>
        <begin position="26"/>
        <end position="71"/>
    </location>
</feature>
<gene>
    <name evidence="2" type="ORF">LVIROSA_LOCUS21851</name>
</gene>
<evidence type="ECO:0000313" key="3">
    <source>
        <dbReference type="Proteomes" id="UP001157418"/>
    </source>
</evidence>
<reference evidence="2 3" key="1">
    <citation type="submission" date="2022-01" db="EMBL/GenBank/DDBJ databases">
        <authorList>
            <person name="Xiong W."/>
            <person name="Schranz E."/>
        </authorList>
    </citation>
    <scope>NUCLEOTIDE SEQUENCE [LARGE SCALE GENOMIC DNA]</scope>
</reference>
<accession>A0AAU9NDV9</accession>
<keyword evidence="3" id="KW-1185">Reference proteome</keyword>
<dbReference type="EMBL" id="CAKMRJ010004445">
    <property type="protein sequence ID" value="CAH1435403.1"/>
    <property type="molecule type" value="Genomic_DNA"/>
</dbReference>
<protein>
    <submittedName>
        <fullName evidence="2">Uncharacterized protein</fullName>
    </submittedName>
</protein>
<evidence type="ECO:0000313" key="2">
    <source>
        <dbReference type="EMBL" id="CAH1435403.1"/>
    </source>
</evidence>
<evidence type="ECO:0000256" key="1">
    <source>
        <dbReference type="SAM" id="MobiDB-lite"/>
    </source>
</evidence>
<dbReference type="AlphaFoldDB" id="A0AAU9NDV9"/>
<comment type="caution">
    <text evidence="2">The sequence shown here is derived from an EMBL/GenBank/DDBJ whole genome shotgun (WGS) entry which is preliminary data.</text>
</comment>